<evidence type="ECO:0000256" key="4">
    <source>
        <dbReference type="ARBA" id="ARBA00022989"/>
    </source>
</evidence>
<keyword evidence="2 7" id="KW-0812">Transmembrane</keyword>
<dbReference type="PANTHER" id="PTHR10037:SF62">
    <property type="entry name" value="SODIUM CHANNEL PROTEIN 60E"/>
    <property type="match status" value="1"/>
</dbReference>
<dbReference type="SUPFAM" id="SSF81324">
    <property type="entry name" value="Voltage-gated potassium channels"/>
    <property type="match status" value="1"/>
</dbReference>
<feature type="transmembrane region" description="Helical" evidence="7">
    <location>
        <begin position="408"/>
        <end position="426"/>
    </location>
</feature>
<dbReference type="InterPro" id="IPR005821">
    <property type="entry name" value="Ion_trans_dom"/>
</dbReference>
<evidence type="ECO:0000256" key="2">
    <source>
        <dbReference type="ARBA" id="ARBA00022692"/>
    </source>
</evidence>
<organism evidence="9 10">
    <name type="scientific">Symbiodinium natans</name>
    <dbReference type="NCBI Taxonomy" id="878477"/>
    <lineage>
        <taxon>Eukaryota</taxon>
        <taxon>Sar</taxon>
        <taxon>Alveolata</taxon>
        <taxon>Dinophyceae</taxon>
        <taxon>Suessiales</taxon>
        <taxon>Symbiodiniaceae</taxon>
        <taxon>Symbiodinium</taxon>
    </lineage>
</organism>
<dbReference type="InterPro" id="IPR011992">
    <property type="entry name" value="EF-hand-dom_pair"/>
</dbReference>
<dbReference type="SUPFAM" id="SSF47473">
    <property type="entry name" value="EF-hand"/>
    <property type="match status" value="1"/>
</dbReference>
<dbReference type="AlphaFoldDB" id="A0A812HF35"/>
<accession>A0A812HF35</accession>
<protein>
    <submittedName>
        <fullName evidence="9">Scn11a protein</fullName>
    </submittedName>
</protein>
<dbReference type="EMBL" id="CAJNDS010000083">
    <property type="protein sequence ID" value="CAE6949078.1"/>
    <property type="molecule type" value="Genomic_DNA"/>
</dbReference>
<evidence type="ECO:0000256" key="7">
    <source>
        <dbReference type="SAM" id="Phobius"/>
    </source>
</evidence>
<dbReference type="InterPro" id="IPR043203">
    <property type="entry name" value="VGCC_Ca_Na"/>
</dbReference>
<keyword evidence="5 7" id="KW-0472">Membrane</keyword>
<evidence type="ECO:0000313" key="10">
    <source>
        <dbReference type="Proteomes" id="UP000604046"/>
    </source>
</evidence>
<evidence type="ECO:0000256" key="5">
    <source>
        <dbReference type="ARBA" id="ARBA00023136"/>
    </source>
</evidence>
<dbReference type="InterPro" id="IPR002048">
    <property type="entry name" value="EF_hand_dom"/>
</dbReference>
<sequence length="575" mass="64725">MKGRHMEILSQVNIKLESMGKPPAPSDKPAPLRVTALPQAGNKSCLEPPLANLPGVLVVREDWASGTKFSDMATKKASLTDDTDAKSVGGEASQELPVVMTNSMPPPERSIAFSDQPDIRRSKSAGSLGRSEGTRPGGAVSVASSRMTQTIPHLRKNSLLEGLKELPFWHPGRYVHTTQFDAIFCGVILANTVVMALQMQYNGLRRGYRLGAPHFDYDASEYWPQAPLFFTILDWIFGITYCIEMIVKVIGLKKRFLLEWWNWFDAAIVLMWLVEVSLQSFFRLEPAVLRMMRMARLLRLIRLVKTIQGFDALYIMTTAMQGSATCLFWSFMLLTTVQMMIAFFLNESLEVYFNDESKPASEKLEVFEYFGTTARVMLTMFELTLANWPTAARILQENVTEFYSVFSVSYKLIVGFAAVGIINGVFMQETFKVAASDDKLMMRQKERDRSLHTKKMRTLFAAADESGDGFIDRQEFCEIMNIPEVRTWLAAQELPVRDPNILFSLLDDGDAELTAEELVKGVERLKGTAKGIDLAAFIAEYRDFASKVAGKLDIELDFPIKSEEEDEEDGEEGKE</sequence>
<name>A0A812HF35_9DINO</name>
<dbReference type="OrthoDB" id="2984333at2759"/>
<dbReference type="PROSITE" id="PS00018">
    <property type="entry name" value="EF_HAND_1"/>
    <property type="match status" value="1"/>
</dbReference>
<evidence type="ECO:0000256" key="1">
    <source>
        <dbReference type="ARBA" id="ARBA00004141"/>
    </source>
</evidence>
<dbReference type="InterPro" id="IPR027359">
    <property type="entry name" value="Volt_channel_dom_sf"/>
</dbReference>
<feature type="transmembrane region" description="Helical" evidence="7">
    <location>
        <begin position="228"/>
        <end position="251"/>
    </location>
</feature>
<dbReference type="Gene3D" id="1.10.238.10">
    <property type="entry name" value="EF-hand"/>
    <property type="match status" value="1"/>
</dbReference>
<evidence type="ECO:0000256" key="6">
    <source>
        <dbReference type="SAM" id="MobiDB-lite"/>
    </source>
</evidence>
<keyword evidence="10" id="KW-1185">Reference proteome</keyword>
<dbReference type="Pfam" id="PF00520">
    <property type="entry name" value="Ion_trans"/>
    <property type="match status" value="1"/>
</dbReference>
<dbReference type="PROSITE" id="PS50222">
    <property type="entry name" value="EF_HAND_2"/>
    <property type="match status" value="1"/>
</dbReference>
<comment type="caution">
    <text evidence="9">The sequence shown here is derived from an EMBL/GenBank/DDBJ whole genome shotgun (WGS) entry which is preliminary data.</text>
</comment>
<feature type="domain" description="EF-hand" evidence="8">
    <location>
        <begin position="451"/>
        <end position="486"/>
    </location>
</feature>
<dbReference type="PANTHER" id="PTHR10037">
    <property type="entry name" value="VOLTAGE-GATED CATION CHANNEL CALCIUM AND SODIUM"/>
    <property type="match status" value="1"/>
</dbReference>
<evidence type="ECO:0000256" key="3">
    <source>
        <dbReference type="ARBA" id="ARBA00022837"/>
    </source>
</evidence>
<dbReference type="GO" id="GO:0001518">
    <property type="term" value="C:voltage-gated sodium channel complex"/>
    <property type="evidence" value="ECO:0007669"/>
    <property type="project" value="TreeGrafter"/>
</dbReference>
<feature type="transmembrane region" description="Helical" evidence="7">
    <location>
        <begin position="182"/>
        <end position="201"/>
    </location>
</feature>
<gene>
    <name evidence="9" type="primary">Scn11a</name>
    <name evidence="9" type="ORF">SNAT2548_LOCUS1510</name>
</gene>
<feature type="transmembrane region" description="Helical" evidence="7">
    <location>
        <begin position="263"/>
        <end position="282"/>
    </location>
</feature>
<evidence type="ECO:0000259" key="8">
    <source>
        <dbReference type="PROSITE" id="PS50222"/>
    </source>
</evidence>
<evidence type="ECO:0000313" key="9">
    <source>
        <dbReference type="EMBL" id="CAE6949078.1"/>
    </source>
</evidence>
<dbReference type="Gene3D" id="1.20.120.350">
    <property type="entry name" value="Voltage-gated potassium channels. Chain C"/>
    <property type="match status" value="1"/>
</dbReference>
<comment type="subcellular location">
    <subcellularLocation>
        <location evidence="1">Membrane</location>
        <topology evidence="1">Multi-pass membrane protein</topology>
    </subcellularLocation>
</comment>
<feature type="region of interest" description="Disordered" evidence="6">
    <location>
        <begin position="76"/>
        <end position="145"/>
    </location>
</feature>
<dbReference type="Proteomes" id="UP000604046">
    <property type="component" value="Unassembled WGS sequence"/>
</dbReference>
<keyword evidence="3" id="KW-0106">Calcium</keyword>
<dbReference type="GO" id="GO:0005509">
    <property type="term" value="F:calcium ion binding"/>
    <property type="evidence" value="ECO:0007669"/>
    <property type="project" value="InterPro"/>
</dbReference>
<keyword evidence="4 7" id="KW-1133">Transmembrane helix</keyword>
<reference evidence="9" key="1">
    <citation type="submission" date="2021-02" db="EMBL/GenBank/DDBJ databases">
        <authorList>
            <person name="Dougan E. K."/>
            <person name="Rhodes N."/>
            <person name="Thang M."/>
            <person name="Chan C."/>
        </authorList>
    </citation>
    <scope>NUCLEOTIDE SEQUENCE</scope>
</reference>
<dbReference type="InterPro" id="IPR018247">
    <property type="entry name" value="EF_Hand_1_Ca_BS"/>
</dbReference>
<dbReference type="GO" id="GO:0005248">
    <property type="term" value="F:voltage-gated sodium channel activity"/>
    <property type="evidence" value="ECO:0007669"/>
    <property type="project" value="TreeGrafter"/>
</dbReference>
<proteinExistence type="predicted"/>